<dbReference type="Proteomes" id="UP000035642">
    <property type="component" value="Unassembled WGS sequence"/>
</dbReference>
<evidence type="ECO:0000256" key="1">
    <source>
        <dbReference type="SAM" id="Phobius"/>
    </source>
</evidence>
<reference evidence="3" key="2">
    <citation type="submission" date="2016-04" db="UniProtKB">
        <authorList>
            <consortium name="WormBaseParasite"/>
        </authorList>
    </citation>
    <scope>IDENTIFICATION</scope>
</reference>
<keyword evidence="2" id="KW-1185">Reference proteome</keyword>
<keyword evidence="1" id="KW-0472">Membrane</keyword>
<keyword evidence="1" id="KW-0812">Transmembrane</keyword>
<proteinExistence type="predicted"/>
<evidence type="ECO:0000313" key="3">
    <source>
        <dbReference type="WBParaSite" id="ACAC_0000867101-mRNA-1"/>
    </source>
</evidence>
<name>A0A158P9V4_ANGCA</name>
<organism evidence="2 3">
    <name type="scientific">Angiostrongylus cantonensis</name>
    <name type="common">Rat lungworm</name>
    <dbReference type="NCBI Taxonomy" id="6313"/>
    <lineage>
        <taxon>Eukaryota</taxon>
        <taxon>Metazoa</taxon>
        <taxon>Ecdysozoa</taxon>
        <taxon>Nematoda</taxon>
        <taxon>Chromadorea</taxon>
        <taxon>Rhabditida</taxon>
        <taxon>Rhabditina</taxon>
        <taxon>Rhabditomorpha</taxon>
        <taxon>Strongyloidea</taxon>
        <taxon>Metastrongylidae</taxon>
        <taxon>Angiostrongylus</taxon>
    </lineage>
</organism>
<keyword evidence="1" id="KW-1133">Transmembrane helix</keyword>
<reference evidence="2" key="1">
    <citation type="submission" date="2012-09" db="EMBL/GenBank/DDBJ databases">
        <authorList>
            <person name="Martin A.A."/>
        </authorList>
    </citation>
    <scope>NUCLEOTIDE SEQUENCE</scope>
</reference>
<dbReference type="WBParaSite" id="ACAC_0000867101-mRNA-1">
    <property type="protein sequence ID" value="ACAC_0000867101-mRNA-1"/>
    <property type="gene ID" value="ACAC_0000867101"/>
</dbReference>
<feature type="transmembrane region" description="Helical" evidence="1">
    <location>
        <begin position="48"/>
        <end position="67"/>
    </location>
</feature>
<sequence>MLSSSFVEHAVLGFAFAVLSLFVLAFSIVAVVLVTVTNNCWWNCGADLLPIFLSCLSIPTYTMKIVIVMRSPLLAELTEAVRNDEGDPLMEDCNSSYSHFEDCEDGGTETVDTVIGRTPSNAAIV</sequence>
<dbReference type="AlphaFoldDB" id="A0A158P9V4"/>
<accession>A0A158P9V4</accession>
<feature type="transmembrane region" description="Helical" evidence="1">
    <location>
        <begin position="12"/>
        <end position="36"/>
    </location>
</feature>
<protein>
    <submittedName>
        <fullName evidence="3">Uncharacterized protein</fullName>
    </submittedName>
</protein>
<evidence type="ECO:0000313" key="2">
    <source>
        <dbReference type="Proteomes" id="UP000035642"/>
    </source>
</evidence>